<evidence type="ECO:0000313" key="3">
    <source>
        <dbReference type="Proteomes" id="UP000519897"/>
    </source>
</evidence>
<proteinExistence type="predicted"/>
<protein>
    <submittedName>
        <fullName evidence="2">Uncharacterized protein</fullName>
    </submittedName>
</protein>
<dbReference type="EMBL" id="JACIEC010000020">
    <property type="protein sequence ID" value="MBB4146169.1"/>
    <property type="molecule type" value="Genomic_DNA"/>
</dbReference>
<feature type="region of interest" description="Disordered" evidence="1">
    <location>
        <begin position="1"/>
        <end position="33"/>
    </location>
</feature>
<gene>
    <name evidence="2" type="ORF">GGQ72_004739</name>
</gene>
<name>A0A7W6LKQ2_9HYPH</name>
<reference evidence="2 3" key="1">
    <citation type="submission" date="2020-08" db="EMBL/GenBank/DDBJ databases">
        <title>Genomic Encyclopedia of Type Strains, Phase IV (KMG-IV): sequencing the most valuable type-strain genomes for metagenomic binning, comparative biology and taxonomic classification.</title>
        <authorList>
            <person name="Goeker M."/>
        </authorList>
    </citation>
    <scope>NUCLEOTIDE SEQUENCE [LARGE SCALE GENOMIC DNA]</scope>
    <source>
        <strain evidence="2 3">DSM 29514</strain>
    </source>
</reference>
<dbReference type="AlphaFoldDB" id="A0A7W6LKQ2"/>
<comment type="caution">
    <text evidence="2">The sequence shown here is derived from an EMBL/GenBank/DDBJ whole genome shotgun (WGS) entry which is preliminary data.</text>
</comment>
<evidence type="ECO:0000256" key="1">
    <source>
        <dbReference type="SAM" id="MobiDB-lite"/>
    </source>
</evidence>
<sequence length="62" mass="6499">MGTKISASKMAASLVTEPTPPTANLADDAIQPDKPTDFMGIGETRNFVSLEEGEASITPGKY</sequence>
<keyword evidence="3" id="KW-1185">Reference proteome</keyword>
<dbReference type="Proteomes" id="UP000519897">
    <property type="component" value="Unassembled WGS sequence"/>
</dbReference>
<organism evidence="2 3">
    <name type="scientific">Rhizobium rhizoryzae</name>
    <dbReference type="NCBI Taxonomy" id="451876"/>
    <lineage>
        <taxon>Bacteria</taxon>
        <taxon>Pseudomonadati</taxon>
        <taxon>Pseudomonadota</taxon>
        <taxon>Alphaproteobacteria</taxon>
        <taxon>Hyphomicrobiales</taxon>
        <taxon>Rhizobiaceae</taxon>
        <taxon>Rhizobium/Agrobacterium group</taxon>
        <taxon>Rhizobium</taxon>
    </lineage>
</organism>
<accession>A0A7W6LKQ2</accession>
<evidence type="ECO:0000313" key="2">
    <source>
        <dbReference type="EMBL" id="MBB4146169.1"/>
    </source>
</evidence>